<accession>A0A0N1IGF9</accession>
<evidence type="ECO:0000313" key="3">
    <source>
        <dbReference type="EMBL" id="KPI82911.1"/>
    </source>
</evidence>
<evidence type="ECO:0000256" key="2">
    <source>
        <dbReference type="SAM" id="MobiDB-lite"/>
    </source>
</evidence>
<dbReference type="OMA" id="PSAIFMA"/>
<protein>
    <submittedName>
        <fullName evidence="3">Uncharacterized protein</fullName>
    </submittedName>
</protein>
<dbReference type="AlphaFoldDB" id="A0A0N1IGF9"/>
<reference evidence="3 4" key="1">
    <citation type="journal article" date="2015" name="PLoS Pathog.">
        <title>Leptomonas seymouri: Adaptations to the Dixenous Life Cycle Analyzed by Genome Sequencing, Transcriptome Profiling and Co-infection with Leishmania donovani.</title>
        <authorList>
            <person name="Kraeva N."/>
            <person name="Butenko A."/>
            <person name="Hlavacova J."/>
            <person name="Kostygov A."/>
            <person name="Myskova J."/>
            <person name="Grybchuk D."/>
            <person name="Lestinova T."/>
            <person name="Votypka J."/>
            <person name="Volf P."/>
            <person name="Opperdoes F."/>
            <person name="Flegontov P."/>
            <person name="Lukes J."/>
            <person name="Yurchenko V."/>
        </authorList>
    </citation>
    <scope>NUCLEOTIDE SEQUENCE [LARGE SCALE GENOMIC DNA]</scope>
    <source>
        <strain evidence="3 4">ATCC 30220</strain>
    </source>
</reference>
<dbReference type="EMBL" id="LJSK01000490">
    <property type="protein sequence ID" value="KPI82911.1"/>
    <property type="molecule type" value="Genomic_DNA"/>
</dbReference>
<organism evidence="3 4">
    <name type="scientific">Leptomonas seymouri</name>
    <dbReference type="NCBI Taxonomy" id="5684"/>
    <lineage>
        <taxon>Eukaryota</taxon>
        <taxon>Discoba</taxon>
        <taxon>Euglenozoa</taxon>
        <taxon>Kinetoplastea</taxon>
        <taxon>Metakinetoplastina</taxon>
        <taxon>Trypanosomatida</taxon>
        <taxon>Trypanosomatidae</taxon>
        <taxon>Leishmaniinae</taxon>
        <taxon>Leptomonas</taxon>
    </lineage>
</organism>
<proteinExistence type="predicted"/>
<name>A0A0N1IGF9_LEPSE</name>
<dbReference type="VEuPathDB" id="TriTrypDB:Lsey_0490_0010"/>
<keyword evidence="4" id="KW-1185">Reference proteome</keyword>
<dbReference type="Proteomes" id="UP000038009">
    <property type="component" value="Unassembled WGS sequence"/>
</dbReference>
<evidence type="ECO:0000256" key="1">
    <source>
        <dbReference type="SAM" id="Coils"/>
    </source>
</evidence>
<feature type="coiled-coil region" evidence="1">
    <location>
        <begin position="265"/>
        <end position="299"/>
    </location>
</feature>
<feature type="region of interest" description="Disordered" evidence="2">
    <location>
        <begin position="433"/>
        <end position="452"/>
    </location>
</feature>
<comment type="caution">
    <text evidence="3">The sequence shown here is derived from an EMBL/GenBank/DDBJ whole genome shotgun (WGS) entry which is preliminary data.</text>
</comment>
<feature type="coiled-coil region" evidence="1">
    <location>
        <begin position="32"/>
        <end position="140"/>
    </location>
</feature>
<gene>
    <name evidence="3" type="ORF">ABL78_8074</name>
</gene>
<dbReference type="OrthoDB" id="267897at2759"/>
<sequence length="506" mass="55406">MDGEGVRVALESQVAALLSDLDAVIEGRDVALRAVEEQLVALRAQQEELLADQEMLQQQLTIAVGERDAARQEAELRRVELAADRESIAQELSDVKAARDKAFNDADESGRKCEELEEHVARLQSEVHCVRKELSHASEKAAALMVRLADVYDTSPTTIVPDAASGVATDSGHRASVCGRGAVTIELPSSSLLKAHSEIDAALLAEVSHRLREREEAMRLLADGVELHRRARPLERVLAEKHDDEHLVSAGTDSMAAAAAAAQRARVLEAREAQLDERAARLKEKERQLLRVAHELQAKSHALQALHVRAAEREAERAAVTSAVAPVQLPPTSITPVRFPLLYEEEEHGGAAKGVSVEAASPLPRQPPASQDAAHTPASMTAPLHVVELRSGHTQERLAVAAEAYRDLLFEYILETNRLQGCRSLTRYLHEAKERSGNHHTTEDRGHGDLPDMARRTRAMLRALEERLDGSRGVLRGVDPAVQQRSLEAFRKLEKAVHSLCGAHVK</sequence>
<keyword evidence="1" id="KW-0175">Coiled coil</keyword>
<evidence type="ECO:0000313" key="4">
    <source>
        <dbReference type="Proteomes" id="UP000038009"/>
    </source>
</evidence>